<dbReference type="InterPro" id="IPR012675">
    <property type="entry name" value="Beta-grasp_dom_sf"/>
</dbReference>
<evidence type="ECO:0000313" key="1">
    <source>
        <dbReference type="EMBL" id="CRL35266.1"/>
    </source>
</evidence>
<reference evidence="2" key="1">
    <citation type="submission" date="2015-05" db="EMBL/GenBank/DDBJ databases">
        <authorList>
            <consortium name="Pathogen Informatics"/>
        </authorList>
    </citation>
    <scope>NUCLEOTIDE SEQUENCE [LARGE SCALE GENOMIC DNA]</scope>
    <source>
        <strain evidence="2">M72</strain>
    </source>
</reference>
<dbReference type="AlphaFoldDB" id="A0A0M6WFZ8"/>
<dbReference type="InterPro" id="IPR003749">
    <property type="entry name" value="ThiS/MoaD-like"/>
</dbReference>
<sequence length="75" mass="8472">MVHINGKDIDVAGQSLMDFLNANDYEMGTFVVECNEEIIHKEDYKTYILRDGDVIEVVQFMGGGCGTSLMYRSIM</sequence>
<dbReference type="EMBL" id="CVRR01000008">
    <property type="protein sequence ID" value="CRL35266.1"/>
    <property type="molecule type" value="Genomic_DNA"/>
</dbReference>
<dbReference type="OrthoDB" id="9798559at2"/>
<gene>
    <name evidence="1" type="ORF">M72_23421</name>
</gene>
<dbReference type="RefSeq" id="WP_055067327.1">
    <property type="nucleotide sequence ID" value="NZ_CP173697.1"/>
</dbReference>
<dbReference type="SUPFAM" id="SSF54285">
    <property type="entry name" value="MoaD/ThiS"/>
    <property type="match status" value="1"/>
</dbReference>
<dbReference type="Pfam" id="PF02597">
    <property type="entry name" value="ThiS"/>
    <property type="match status" value="1"/>
</dbReference>
<dbReference type="PANTHER" id="PTHR34472">
    <property type="entry name" value="SULFUR CARRIER PROTEIN THIS"/>
    <property type="match status" value="1"/>
</dbReference>
<keyword evidence="2" id="KW-1185">Reference proteome</keyword>
<dbReference type="Gene3D" id="3.10.20.30">
    <property type="match status" value="1"/>
</dbReference>
<dbReference type="InterPro" id="IPR016155">
    <property type="entry name" value="Mopterin_synth/thiamin_S_b"/>
</dbReference>
<evidence type="ECO:0000313" key="2">
    <source>
        <dbReference type="Proteomes" id="UP000049979"/>
    </source>
</evidence>
<dbReference type="PANTHER" id="PTHR34472:SF1">
    <property type="entry name" value="SULFUR CARRIER PROTEIN THIS"/>
    <property type="match status" value="1"/>
</dbReference>
<accession>A0A0M6WFZ8</accession>
<dbReference type="CDD" id="cd00565">
    <property type="entry name" value="Ubl_ThiS"/>
    <property type="match status" value="1"/>
</dbReference>
<organism evidence="1 2">
    <name type="scientific">Roseburia faecis</name>
    <dbReference type="NCBI Taxonomy" id="301302"/>
    <lineage>
        <taxon>Bacteria</taxon>
        <taxon>Bacillati</taxon>
        <taxon>Bacillota</taxon>
        <taxon>Clostridia</taxon>
        <taxon>Lachnospirales</taxon>
        <taxon>Lachnospiraceae</taxon>
        <taxon>Roseburia</taxon>
    </lineage>
</organism>
<name>A0A0M6WFZ8_9FIRM</name>
<protein>
    <submittedName>
        <fullName evidence="1">Sulfur carrier protein ThiS</fullName>
    </submittedName>
</protein>
<dbReference type="NCBIfam" id="TIGR01683">
    <property type="entry name" value="thiS"/>
    <property type="match status" value="1"/>
</dbReference>
<dbReference type="InterPro" id="IPR010035">
    <property type="entry name" value="Thi_S"/>
</dbReference>
<proteinExistence type="predicted"/>
<dbReference type="STRING" id="301302.ERS852420_00951"/>
<dbReference type="Proteomes" id="UP000049979">
    <property type="component" value="Unassembled WGS sequence"/>
</dbReference>